<gene>
    <name evidence="2" type="ORF">BJ508DRAFT_155711</name>
</gene>
<reference evidence="2 3" key="1">
    <citation type="journal article" date="2018" name="Nat. Ecol. Evol.">
        <title>Pezizomycetes genomes reveal the molecular basis of ectomycorrhizal truffle lifestyle.</title>
        <authorList>
            <person name="Murat C."/>
            <person name="Payen T."/>
            <person name="Noel B."/>
            <person name="Kuo A."/>
            <person name="Morin E."/>
            <person name="Chen J."/>
            <person name="Kohler A."/>
            <person name="Krizsan K."/>
            <person name="Balestrini R."/>
            <person name="Da Silva C."/>
            <person name="Montanini B."/>
            <person name="Hainaut M."/>
            <person name="Levati E."/>
            <person name="Barry K.W."/>
            <person name="Belfiori B."/>
            <person name="Cichocki N."/>
            <person name="Clum A."/>
            <person name="Dockter R.B."/>
            <person name="Fauchery L."/>
            <person name="Guy J."/>
            <person name="Iotti M."/>
            <person name="Le Tacon F."/>
            <person name="Lindquist E.A."/>
            <person name="Lipzen A."/>
            <person name="Malagnac F."/>
            <person name="Mello A."/>
            <person name="Molinier V."/>
            <person name="Miyauchi S."/>
            <person name="Poulain J."/>
            <person name="Riccioni C."/>
            <person name="Rubini A."/>
            <person name="Sitrit Y."/>
            <person name="Splivallo R."/>
            <person name="Traeger S."/>
            <person name="Wang M."/>
            <person name="Zifcakova L."/>
            <person name="Wipf D."/>
            <person name="Zambonelli A."/>
            <person name="Paolocci F."/>
            <person name="Nowrousian M."/>
            <person name="Ottonello S."/>
            <person name="Baldrian P."/>
            <person name="Spatafora J.W."/>
            <person name="Henrissat B."/>
            <person name="Nagy L.G."/>
            <person name="Aury J.M."/>
            <person name="Wincker P."/>
            <person name="Grigoriev I.V."/>
            <person name="Bonfante P."/>
            <person name="Martin F.M."/>
        </authorList>
    </citation>
    <scope>NUCLEOTIDE SEQUENCE [LARGE SCALE GENOMIC DNA]</scope>
    <source>
        <strain evidence="2 3">RN42</strain>
    </source>
</reference>
<feature type="domain" description="BTB" evidence="1">
    <location>
        <begin position="16"/>
        <end position="93"/>
    </location>
</feature>
<dbReference type="AlphaFoldDB" id="A0A3N4I164"/>
<dbReference type="EMBL" id="ML119711">
    <property type="protein sequence ID" value="RPA78438.1"/>
    <property type="molecule type" value="Genomic_DNA"/>
</dbReference>
<dbReference type="PROSITE" id="PS50097">
    <property type="entry name" value="BTB"/>
    <property type="match status" value="1"/>
</dbReference>
<dbReference type="InterPro" id="IPR011333">
    <property type="entry name" value="SKP1/BTB/POZ_sf"/>
</dbReference>
<proteinExistence type="predicted"/>
<organism evidence="2 3">
    <name type="scientific">Ascobolus immersus RN42</name>
    <dbReference type="NCBI Taxonomy" id="1160509"/>
    <lineage>
        <taxon>Eukaryota</taxon>
        <taxon>Fungi</taxon>
        <taxon>Dikarya</taxon>
        <taxon>Ascomycota</taxon>
        <taxon>Pezizomycotina</taxon>
        <taxon>Pezizomycetes</taxon>
        <taxon>Pezizales</taxon>
        <taxon>Ascobolaceae</taxon>
        <taxon>Ascobolus</taxon>
    </lineage>
</organism>
<evidence type="ECO:0000313" key="3">
    <source>
        <dbReference type="Proteomes" id="UP000275078"/>
    </source>
</evidence>
<evidence type="ECO:0000259" key="1">
    <source>
        <dbReference type="PROSITE" id="PS50097"/>
    </source>
</evidence>
<evidence type="ECO:0000313" key="2">
    <source>
        <dbReference type="EMBL" id="RPA78438.1"/>
    </source>
</evidence>
<protein>
    <recommendedName>
        <fullName evidence="1">BTB domain-containing protein</fullName>
    </recommendedName>
</protein>
<accession>A0A3N4I164</accession>
<dbReference type="CDD" id="cd18186">
    <property type="entry name" value="BTB_POZ_ZBTB_KLHL-like"/>
    <property type="match status" value="1"/>
</dbReference>
<keyword evidence="3" id="KW-1185">Reference proteome</keyword>
<dbReference type="Gene3D" id="3.30.710.10">
    <property type="entry name" value="Potassium Channel Kv1.1, Chain A"/>
    <property type="match status" value="1"/>
</dbReference>
<dbReference type="InterPro" id="IPR000210">
    <property type="entry name" value="BTB/POZ_dom"/>
</dbReference>
<dbReference type="SUPFAM" id="SSF54695">
    <property type="entry name" value="POZ domain"/>
    <property type="match status" value="1"/>
</dbReference>
<dbReference type="OrthoDB" id="1022638at2759"/>
<name>A0A3N4I164_ASCIM</name>
<dbReference type="Proteomes" id="UP000275078">
    <property type="component" value="Unassembled WGS sequence"/>
</dbReference>
<dbReference type="PANTHER" id="PTHR47843">
    <property type="entry name" value="BTB DOMAIN-CONTAINING PROTEIN-RELATED"/>
    <property type="match status" value="1"/>
</dbReference>
<sequence length="307" mass="34343">MAANTKHHSFASNFHSDIIRVIVGRETDPNQRKYNLHVDKLTSASEYFAGLIRFNGQEVATKTIRLKDDFDEFLHAFDAFVEFIYTKNYEDTYTTATLAANVVVLSQRLMAAELTEVAILKLGNALSIKQSQDDIVAVIRTIYSGTHRPYADLTPVDVTVVVQLPLRAAPQPTNPAPVQQQQSNMFGAPQNYGHPQNMFGSARPGSYYPETQCLVCGARFQPESSSPSSTECLSCQKVKYAEETGFHKRCYRNCKARKIVATCVAYFLAEYRQSPVFRELLREIGDFTEDLIMASINVPDSAMVVVS</sequence>